<reference evidence="2 3" key="1">
    <citation type="submission" date="2020-07" db="EMBL/GenBank/DDBJ databases">
        <title>Definition of the novel symbiovar canariense within Mesorhizobium novociceri, a new species of genus Mesorhizobium nodulating Cicer canariense in the Caldera de Taburiente National Park (La Palma, Canary Islands).</title>
        <authorList>
            <person name="Leon-Barrios M."/>
            <person name="Perez-Yepez J."/>
            <person name="Flores-Felix J.D."/>
            <person name="Ramirez-Baena M.H."/>
            <person name="Pulido-Suarez L."/>
            <person name="Igual J.M."/>
            <person name="Velazquez E."/>
            <person name="Peix A."/>
        </authorList>
    </citation>
    <scope>NUCLEOTIDE SEQUENCE [LARGE SCALE GENOMIC DNA]</scope>
    <source>
        <strain evidence="2 3">CCANP35</strain>
    </source>
</reference>
<dbReference type="AlphaFoldDB" id="A0A838BEJ3"/>
<evidence type="ECO:0000256" key="1">
    <source>
        <dbReference type="SAM" id="Phobius"/>
    </source>
</evidence>
<dbReference type="RefSeq" id="WP_181061930.1">
    <property type="nucleotide sequence ID" value="NZ_JACDTY010000031.1"/>
</dbReference>
<keyword evidence="3" id="KW-1185">Reference proteome</keyword>
<name>A0A838BEJ3_9HYPH</name>
<evidence type="ECO:0000313" key="3">
    <source>
        <dbReference type="Proteomes" id="UP000558284"/>
    </source>
</evidence>
<organism evidence="2 3">
    <name type="scientific">Mesorhizobium neociceri</name>
    <dbReference type="NCBI Taxonomy" id="1307853"/>
    <lineage>
        <taxon>Bacteria</taxon>
        <taxon>Pseudomonadati</taxon>
        <taxon>Pseudomonadota</taxon>
        <taxon>Alphaproteobacteria</taxon>
        <taxon>Hyphomicrobiales</taxon>
        <taxon>Phyllobacteriaceae</taxon>
        <taxon>Mesorhizobium</taxon>
    </lineage>
</organism>
<sequence>MREFIAQLIYWLPLIVIFIVWLAFSSGAARRQKSMAEIGRENTEAVKQNTEALKALLAKLDSQSKQ</sequence>
<keyword evidence="1" id="KW-1133">Transmembrane helix</keyword>
<protein>
    <submittedName>
        <fullName evidence="2">Uncharacterized protein</fullName>
    </submittedName>
</protein>
<dbReference type="Proteomes" id="UP000558284">
    <property type="component" value="Unassembled WGS sequence"/>
</dbReference>
<accession>A0A838BEJ3</accession>
<dbReference type="EMBL" id="JACDTY010000031">
    <property type="protein sequence ID" value="MBA1144998.1"/>
    <property type="molecule type" value="Genomic_DNA"/>
</dbReference>
<keyword evidence="1" id="KW-0812">Transmembrane</keyword>
<comment type="caution">
    <text evidence="2">The sequence shown here is derived from an EMBL/GenBank/DDBJ whole genome shotgun (WGS) entry which is preliminary data.</text>
</comment>
<feature type="transmembrane region" description="Helical" evidence="1">
    <location>
        <begin position="6"/>
        <end position="24"/>
    </location>
</feature>
<gene>
    <name evidence="2" type="ORF">H0241_32925</name>
</gene>
<proteinExistence type="predicted"/>
<evidence type="ECO:0000313" key="2">
    <source>
        <dbReference type="EMBL" id="MBA1144998.1"/>
    </source>
</evidence>
<keyword evidence="1" id="KW-0472">Membrane</keyword>